<reference evidence="10" key="1">
    <citation type="submission" date="2025-08" db="UniProtKB">
        <authorList>
            <consortium name="RefSeq"/>
        </authorList>
    </citation>
    <scope>IDENTIFICATION</scope>
    <source>
        <tissue evidence="10">Gonads</tissue>
    </source>
</reference>
<dbReference type="InterPro" id="IPR005122">
    <property type="entry name" value="Uracil-DNA_glycosylase-like"/>
</dbReference>
<name>A0A1S3JTZ9_LINAN</name>
<dbReference type="GeneID" id="106175931"/>
<evidence type="ECO:0000313" key="9">
    <source>
        <dbReference type="Proteomes" id="UP000085678"/>
    </source>
</evidence>
<comment type="subcellular location">
    <subcellularLocation>
        <location evidence="1">Nucleus</location>
    </subcellularLocation>
</comment>
<dbReference type="InterPro" id="IPR039134">
    <property type="entry name" value="SMUG1"/>
</dbReference>
<evidence type="ECO:0000256" key="4">
    <source>
        <dbReference type="ARBA" id="ARBA00022801"/>
    </source>
</evidence>
<dbReference type="FunFam" id="3.40.470.10:FF:000005">
    <property type="entry name" value="Single-strand selective monofunctional uracil DNA glycosylase"/>
    <property type="match status" value="1"/>
</dbReference>
<evidence type="ECO:0000256" key="1">
    <source>
        <dbReference type="ARBA" id="ARBA00004123"/>
    </source>
</evidence>
<evidence type="ECO:0000313" key="10">
    <source>
        <dbReference type="RefSeq" id="XP_013413559.1"/>
    </source>
</evidence>
<keyword evidence="6" id="KW-0234">DNA repair</keyword>
<dbReference type="InterPro" id="IPR036895">
    <property type="entry name" value="Uracil-DNA_glycosylase-like_sf"/>
</dbReference>
<keyword evidence="4" id="KW-0378">Hydrolase</keyword>
<keyword evidence="3" id="KW-0227">DNA damage</keyword>
<dbReference type="Gene3D" id="3.40.470.10">
    <property type="entry name" value="Uracil-DNA glycosylase-like domain"/>
    <property type="match status" value="1"/>
</dbReference>
<keyword evidence="9" id="KW-1185">Reference proteome</keyword>
<comment type="similarity">
    <text evidence="2">Belongs to the uracil-DNA glycosylase (UDG) superfamily. SMUG1 family.</text>
</comment>
<evidence type="ECO:0000256" key="7">
    <source>
        <dbReference type="ARBA" id="ARBA00023242"/>
    </source>
</evidence>
<dbReference type="AlphaFoldDB" id="A0A1S3JTZ9"/>
<evidence type="ECO:0000256" key="2">
    <source>
        <dbReference type="ARBA" id="ARBA00007889"/>
    </source>
</evidence>
<dbReference type="GO" id="GO:0017065">
    <property type="term" value="F:single-strand selective uracil DNA N-glycosylase activity"/>
    <property type="evidence" value="ECO:0007669"/>
    <property type="project" value="InterPro"/>
</dbReference>
<keyword evidence="5" id="KW-0238">DNA-binding</keyword>
<dbReference type="KEGG" id="lak:106175931"/>
<evidence type="ECO:0000256" key="5">
    <source>
        <dbReference type="ARBA" id="ARBA00023125"/>
    </source>
</evidence>
<dbReference type="Proteomes" id="UP000085678">
    <property type="component" value="Unplaced"/>
</dbReference>
<feature type="domain" description="Uracil-DNA glycosylase-like" evidence="8">
    <location>
        <begin position="467"/>
        <end position="643"/>
    </location>
</feature>
<protein>
    <submittedName>
        <fullName evidence="10">Uncharacterized protein LOC106175931</fullName>
    </submittedName>
</protein>
<dbReference type="GO" id="GO:0000703">
    <property type="term" value="F:oxidized pyrimidine nucleobase lesion DNA N-glycosylase activity"/>
    <property type="evidence" value="ECO:0007669"/>
    <property type="project" value="TreeGrafter"/>
</dbReference>
<dbReference type="OrthoDB" id="408702at2759"/>
<evidence type="ECO:0000256" key="6">
    <source>
        <dbReference type="ARBA" id="ARBA00023204"/>
    </source>
</evidence>
<dbReference type="PANTHER" id="PTHR13235">
    <property type="entry name" value="SINGLE-STRAND SELECTIVE MONOFUNCTIONAL URACIL DNA GLYCOSYLASE"/>
    <property type="match status" value="1"/>
</dbReference>
<sequence length="671" mass="74961">MEELHMKRKYKEEIVDGAFSGDKYCKWTNMGDPPPDGTGTMYNVGQNSLPMVQNGMMAGYPAPKQENQCNTNGAPVNAYHYGYSPSPPVPYSSQQMYSNNGLVHPPQSLSREDQHFQYQQHYNPTEGAGQYNYNQVQNQVVPQQNSSWAPSGHISSANMEFRSSVSTMHQMSPDGRRENALIYNAGMQESQQNSAMSYSSMYLPTNAPGYTQIKQEQPSQPNGYYQGVSRMTPSMSYYGNTQQELEQRNLMANSPVPATYQVDSFPGSWGAQPKINSQQQGNVLFSGNLNAHNSMPNSMVSAGQYSQVFQSNNPQENNISFKNEPFMNLLQSNNYGSQPEIRGTEPQYNCGQNSNVSLQNCSQMPANNTSERFLGGVKQEFSTQSPLWAADGPMPKCIPDTNLSIEMNSRKIPYYNHATINIAEEFLKIELDLCRTLCQIPVGEPVTHIYNPLEYAYEPHSNFVQKYCTSTRPVLFLGMNPGPFGMVQNGIPFGEVSMVKNWLKISGTVYKPQVEHPQRLIKGMECTRSEVSGARFWGFLAKVCKEPEVFFQNCYIHNLCPLAYMSKTGKNITPPQLKVAVRKSVSQACATAFCRVVRLLDAKIIIGIGRYAQQSAQTALQDHGIEGIRVESIMHPSPINPAANKGWEDIVAKQLEEMGLMQYLTGRNPTS</sequence>
<keyword evidence="7" id="KW-0539">Nucleus</keyword>
<dbReference type="GO" id="GO:0005634">
    <property type="term" value="C:nucleus"/>
    <property type="evidence" value="ECO:0007669"/>
    <property type="project" value="UniProtKB-SubCell"/>
</dbReference>
<dbReference type="PANTHER" id="PTHR13235:SF2">
    <property type="entry name" value="SINGLE-STRAND SELECTIVE MONOFUNCTIONAL URACIL DNA GLYCOSYLASE"/>
    <property type="match status" value="1"/>
</dbReference>
<evidence type="ECO:0000259" key="8">
    <source>
        <dbReference type="Pfam" id="PF03167"/>
    </source>
</evidence>
<evidence type="ECO:0000256" key="3">
    <source>
        <dbReference type="ARBA" id="ARBA00022763"/>
    </source>
</evidence>
<dbReference type="SUPFAM" id="SSF52141">
    <property type="entry name" value="Uracil-DNA glycosylase-like"/>
    <property type="match status" value="1"/>
</dbReference>
<dbReference type="GO" id="GO:0006284">
    <property type="term" value="P:base-excision repair"/>
    <property type="evidence" value="ECO:0007669"/>
    <property type="project" value="InterPro"/>
</dbReference>
<dbReference type="InParanoid" id="A0A1S3JTZ9"/>
<dbReference type="STRING" id="7574.A0A1S3JTZ9"/>
<accession>A0A1S3JTZ9</accession>
<dbReference type="RefSeq" id="XP_013413559.1">
    <property type="nucleotide sequence ID" value="XM_013558105.1"/>
</dbReference>
<dbReference type="CDD" id="cd19374">
    <property type="entry name" value="UDG-F3_SMUG1-like"/>
    <property type="match status" value="1"/>
</dbReference>
<organism evidence="9 10">
    <name type="scientific">Lingula anatina</name>
    <name type="common">Brachiopod</name>
    <name type="synonym">Lingula unguis</name>
    <dbReference type="NCBI Taxonomy" id="7574"/>
    <lineage>
        <taxon>Eukaryota</taxon>
        <taxon>Metazoa</taxon>
        <taxon>Spiralia</taxon>
        <taxon>Lophotrochozoa</taxon>
        <taxon>Brachiopoda</taxon>
        <taxon>Linguliformea</taxon>
        <taxon>Lingulata</taxon>
        <taxon>Lingulida</taxon>
        <taxon>Linguloidea</taxon>
        <taxon>Lingulidae</taxon>
        <taxon>Lingula</taxon>
    </lineage>
</organism>
<dbReference type="Pfam" id="PF03167">
    <property type="entry name" value="UDG"/>
    <property type="match status" value="1"/>
</dbReference>
<dbReference type="GO" id="GO:0003677">
    <property type="term" value="F:DNA binding"/>
    <property type="evidence" value="ECO:0007669"/>
    <property type="project" value="UniProtKB-KW"/>
</dbReference>
<gene>
    <name evidence="10" type="primary">LOC106175931</name>
</gene>
<proteinExistence type="inferred from homology"/>